<dbReference type="VEuPathDB" id="FungiDB:C5L36_0A02090"/>
<feature type="compositionally biased region" description="Low complexity" evidence="5">
    <location>
        <begin position="64"/>
        <end position="77"/>
    </location>
</feature>
<dbReference type="SUPFAM" id="SSF48403">
    <property type="entry name" value="Ankyrin repeat"/>
    <property type="match status" value="1"/>
</dbReference>
<keyword evidence="2 3" id="KW-0040">ANK repeat</keyword>
<evidence type="ECO:0000256" key="2">
    <source>
        <dbReference type="ARBA" id="ARBA00023043"/>
    </source>
</evidence>
<dbReference type="STRING" id="4909.A0A1V2LHD2"/>
<dbReference type="AlphaFoldDB" id="A0A1V2LHD2"/>
<evidence type="ECO:0000313" key="6">
    <source>
        <dbReference type="EMBL" id="AWU73604.1"/>
    </source>
</evidence>
<dbReference type="InterPro" id="IPR036770">
    <property type="entry name" value="Ankyrin_rpt-contain_sf"/>
</dbReference>
<reference evidence="6 9" key="3">
    <citation type="submission" date="2018-06" db="EMBL/GenBank/DDBJ databases">
        <title>Population genomics shows no distinction between pathogenic Candida krusei and environmental Pichia kudriavzevii: One species, four names.</title>
        <authorList>
            <person name="Douglass A.P."/>
            <person name="Offei B."/>
            <person name="Braun-Galleani S."/>
            <person name="Coughlan A.Y."/>
            <person name="Martos A."/>
            <person name="Ortiz-Merino R.A."/>
            <person name="Byrne K.P."/>
            <person name="Wolfe K.H."/>
        </authorList>
    </citation>
    <scope>NUCLEOTIDE SEQUENCE [LARGE SCALE GENOMIC DNA]</scope>
    <source>
        <strain evidence="6 9">CBS573</strain>
    </source>
</reference>
<dbReference type="GO" id="GO:0033309">
    <property type="term" value="C:SBF transcription complex"/>
    <property type="evidence" value="ECO:0007669"/>
    <property type="project" value="TreeGrafter"/>
</dbReference>
<dbReference type="PROSITE" id="PS50297">
    <property type="entry name" value="ANK_REP_REGION"/>
    <property type="match status" value="2"/>
</dbReference>
<dbReference type="OrthoDB" id="6718656at2759"/>
<feature type="region of interest" description="Disordered" evidence="5">
    <location>
        <begin position="1"/>
        <end position="123"/>
    </location>
</feature>
<gene>
    <name evidence="7" type="ORF">BOH78_4338</name>
    <name evidence="6" type="ORF">C5L36_0A02090</name>
</gene>
<feature type="compositionally biased region" description="Polar residues" evidence="5">
    <location>
        <begin position="26"/>
        <end position="44"/>
    </location>
</feature>
<dbReference type="Proteomes" id="UP000249293">
    <property type="component" value="Chromosome 1"/>
</dbReference>
<dbReference type="GO" id="GO:0045944">
    <property type="term" value="P:positive regulation of transcription by RNA polymerase II"/>
    <property type="evidence" value="ECO:0007669"/>
    <property type="project" value="UniProtKB-ARBA"/>
</dbReference>
<feature type="compositionally biased region" description="Polar residues" evidence="5">
    <location>
        <begin position="766"/>
        <end position="782"/>
    </location>
</feature>
<dbReference type="InterPro" id="IPR002110">
    <property type="entry name" value="Ankyrin_rpt"/>
</dbReference>
<dbReference type="Pfam" id="PF00023">
    <property type="entry name" value="Ank"/>
    <property type="match status" value="1"/>
</dbReference>
<protein>
    <submittedName>
        <fullName evidence="7">Regulatory protein SWI6</fullName>
    </submittedName>
</protein>
<feature type="coiled-coil region" evidence="4">
    <location>
        <begin position="683"/>
        <end position="710"/>
    </location>
</feature>
<name>A0A1V2LHD2_PICKU</name>
<evidence type="ECO:0000313" key="8">
    <source>
        <dbReference type="Proteomes" id="UP000189274"/>
    </source>
</evidence>
<evidence type="ECO:0000313" key="9">
    <source>
        <dbReference type="Proteomes" id="UP000249293"/>
    </source>
</evidence>
<feature type="compositionally biased region" description="Low complexity" evidence="5">
    <location>
        <begin position="784"/>
        <end position="803"/>
    </location>
</feature>
<reference evidence="8" key="1">
    <citation type="journal article" date="2017" name="Genome Announc.">
        <title>Genome sequences of Cyberlindnera fabianii 65, Pichia kudriavzevii 129, and Saccharomyces cerevisiae 131 isolated from fermented masau fruits in Zimbabwe.</title>
        <authorList>
            <person name="van Rijswijck I.M.H."/>
            <person name="Derks M.F.L."/>
            <person name="Abee T."/>
            <person name="de Ridder D."/>
            <person name="Smid E.J."/>
        </authorList>
    </citation>
    <scope>NUCLEOTIDE SEQUENCE [LARGE SCALE GENOMIC DNA]</scope>
    <source>
        <strain evidence="8">129</strain>
    </source>
</reference>
<feature type="coiled-coil region" evidence="4">
    <location>
        <begin position="529"/>
        <end position="563"/>
    </location>
</feature>
<accession>A0A1V2LHD2</accession>
<dbReference type="EMBL" id="CP028773">
    <property type="protein sequence ID" value="AWU73604.1"/>
    <property type="molecule type" value="Genomic_DNA"/>
</dbReference>
<evidence type="ECO:0000313" key="7">
    <source>
        <dbReference type="EMBL" id="ONH71669.1"/>
    </source>
</evidence>
<evidence type="ECO:0000256" key="5">
    <source>
        <dbReference type="SAM" id="MobiDB-lite"/>
    </source>
</evidence>
<feature type="compositionally biased region" description="Basic and acidic residues" evidence="5">
    <location>
        <begin position="45"/>
        <end position="63"/>
    </location>
</feature>
<dbReference type="Pfam" id="PF12796">
    <property type="entry name" value="Ank_2"/>
    <property type="match status" value="1"/>
</dbReference>
<proteinExistence type="predicted"/>
<evidence type="ECO:0000256" key="3">
    <source>
        <dbReference type="PROSITE-ProRule" id="PRU00023"/>
    </source>
</evidence>
<feature type="compositionally biased region" description="Low complexity" evidence="5">
    <location>
        <begin position="14"/>
        <end position="25"/>
    </location>
</feature>
<evidence type="ECO:0000256" key="1">
    <source>
        <dbReference type="ARBA" id="ARBA00022737"/>
    </source>
</evidence>
<dbReference type="PANTHER" id="PTHR43828:SF3">
    <property type="entry name" value="CHROMO DOMAIN-CONTAINING PROTEIN"/>
    <property type="match status" value="1"/>
</dbReference>
<dbReference type="SMART" id="SM00248">
    <property type="entry name" value="ANK"/>
    <property type="match status" value="2"/>
</dbReference>
<sequence length="803" mass="89401">MDSSVAPTEHSMNEETTIENSTTIMDHSNANQPMINDVPSQFTQKTEHEDLMKSPDIPPKKLTQETTITESPIISTQKITSDEESDAGDNQKTGGNSLGNTTKDDKLNITTGDHNNVFESPKKKGTPFKLPIFTHDLATGNETSPHTLQPLIIEDNNESKSEKLIIDENSKVIISSLFLPYQKEVTLEDVIVNQESFLSRDENIRNQGGEPITLIEKSQLNVDVPIDDNGQTALHLAATLGKVKLVRELLENGANRFRGDNDGQTALNRVVYATNCYELACFDELLDLLYPTIKLIDNRGRTILHHIALTSGLKGRYDSSKYYLETLLEWVVKKGSQFSNDPSLTLKYFLDEIVNKSDKYGNTCLNYATLAGHKYIVSQLLDIGADPYKPNKVGVKPDDLGIDINKSRISSGRDITRTIADSQIESGKMSNIAISINGKSITDSNNDNEEGKHKTKFEKVTTSKKTGSEFKELSNSLQLLDTIQTFITNLGKDFKQEIEQKSQQIEKLNPVLRDKTLVLSQKRKQYDELQKTVHKISKITNKIDNLEKAIDEEEAKFAEQIKDLNVDINQNDIVGAFDPDQPFTIPEMYEDVEAIVEQLLKEKLSRIKKDGMDISKVSVDGDGDGDGDGEANEACLSSFDILEELNSIKVDDILPLFKEKITTEKMEKLKERIPPSVVLDARIRAYEKNNKNLLDKMNNRRLNNSELENQFKRIIALCINTDPENIDDKLLSSLLMSVENDPDPEIGQIRKVLKIVGDLDGEPKQDQQISNPASVSASSHTPLASASVATGSSSASKSASIAK</sequence>
<dbReference type="Proteomes" id="UP000189274">
    <property type="component" value="Unassembled WGS sequence"/>
</dbReference>
<dbReference type="GO" id="GO:0030907">
    <property type="term" value="C:MBF transcription complex"/>
    <property type="evidence" value="ECO:0007669"/>
    <property type="project" value="TreeGrafter"/>
</dbReference>
<keyword evidence="4" id="KW-0175">Coiled coil</keyword>
<keyword evidence="1" id="KW-0677">Repeat</keyword>
<feature type="compositionally biased region" description="Polar residues" evidence="5">
    <location>
        <begin position="108"/>
        <end position="118"/>
    </location>
</feature>
<feature type="region of interest" description="Disordered" evidence="5">
    <location>
        <begin position="761"/>
        <end position="803"/>
    </location>
</feature>
<dbReference type="PANTHER" id="PTHR43828">
    <property type="entry name" value="ASPARAGINASE"/>
    <property type="match status" value="1"/>
</dbReference>
<dbReference type="Gene3D" id="1.25.40.20">
    <property type="entry name" value="Ankyrin repeat-containing domain"/>
    <property type="match status" value="1"/>
</dbReference>
<organism evidence="7 8">
    <name type="scientific">Pichia kudriavzevii</name>
    <name type="common">Yeast</name>
    <name type="synonym">Issatchenkia orientalis</name>
    <dbReference type="NCBI Taxonomy" id="4909"/>
    <lineage>
        <taxon>Eukaryota</taxon>
        <taxon>Fungi</taxon>
        <taxon>Dikarya</taxon>
        <taxon>Ascomycota</taxon>
        <taxon>Saccharomycotina</taxon>
        <taxon>Pichiomycetes</taxon>
        <taxon>Pichiales</taxon>
        <taxon>Pichiaceae</taxon>
        <taxon>Pichia</taxon>
    </lineage>
</organism>
<feature type="repeat" description="ANK" evidence="3">
    <location>
        <begin position="360"/>
        <end position="392"/>
    </location>
</feature>
<evidence type="ECO:0000256" key="4">
    <source>
        <dbReference type="SAM" id="Coils"/>
    </source>
</evidence>
<feature type="repeat" description="ANK" evidence="3">
    <location>
        <begin position="229"/>
        <end position="261"/>
    </location>
</feature>
<dbReference type="PROSITE" id="PS50088">
    <property type="entry name" value="ANK_REPEAT"/>
    <property type="match status" value="2"/>
</dbReference>
<dbReference type="GO" id="GO:0003713">
    <property type="term" value="F:transcription coactivator activity"/>
    <property type="evidence" value="ECO:0007669"/>
    <property type="project" value="TreeGrafter"/>
</dbReference>
<keyword evidence="9" id="KW-1185">Reference proteome</keyword>
<dbReference type="InterPro" id="IPR051642">
    <property type="entry name" value="SWI6-like"/>
</dbReference>
<reference evidence="7" key="2">
    <citation type="submission" date="2017-01" db="EMBL/GenBank/DDBJ databases">
        <authorList>
            <person name="Mah S.A."/>
            <person name="Swanson W.J."/>
            <person name="Moy G.W."/>
            <person name="Vacquier V.D."/>
        </authorList>
    </citation>
    <scope>NUCLEOTIDE SEQUENCE [LARGE SCALE GENOMIC DNA]</scope>
    <source>
        <strain evidence="7">129</strain>
    </source>
</reference>
<dbReference type="EMBL" id="MQVM01000030">
    <property type="protein sequence ID" value="ONH71669.1"/>
    <property type="molecule type" value="Genomic_DNA"/>
</dbReference>
<feature type="compositionally biased region" description="Polar residues" evidence="5">
    <location>
        <begin position="88"/>
        <end position="101"/>
    </location>
</feature>